<dbReference type="InterPro" id="IPR005183">
    <property type="entry name" value="DUF305_CopM-like"/>
</dbReference>
<sequence length="185" mass="20078">MRRNHQGAAPRDRSDEGHSSPALNRSATDRTSHPTIIASADEGGALPARRKLTRPEEIELRIVPVLATLALLATPALAQQAGHQGMNHQGMDHSKMMQPTAANPYGPAEMDMHQKMMAAKGADAGETWIRKMIEHHRGAVAMSQIALRSSQNAEVRGEAQKAITSQNREIATLNAMLRKMGKPAQ</sequence>
<proteinExistence type="predicted"/>
<feature type="region of interest" description="Disordered" evidence="1">
    <location>
        <begin position="1"/>
        <end position="50"/>
    </location>
</feature>
<accession>A0A2A4I5S7</accession>
<dbReference type="Gene3D" id="1.20.1260.10">
    <property type="match status" value="1"/>
</dbReference>
<keyword evidence="4" id="KW-1185">Reference proteome</keyword>
<comment type="caution">
    <text evidence="3">The sequence shown here is derived from an EMBL/GenBank/DDBJ whole genome shotgun (WGS) entry which is preliminary data.</text>
</comment>
<dbReference type="PANTHER" id="PTHR36933:SF1">
    <property type="entry name" value="SLL0788 PROTEIN"/>
    <property type="match status" value="1"/>
</dbReference>
<evidence type="ECO:0000313" key="4">
    <source>
        <dbReference type="Proteomes" id="UP000218323"/>
    </source>
</evidence>
<name>A0A2A4I5S7_9SPHN</name>
<evidence type="ECO:0000313" key="3">
    <source>
        <dbReference type="EMBL" id="PCG13143.1"/>
    </source>
</evidence>
<organism evidence="3 4">
    <name type="scientific">Sphingomonas adhaesiva</name>
    <dbReference type="NCBI Taxonomy" id="28212"/>
    <lineage>
        <taxon>Bacteria</taxon>
        <taxon>Pseudomonadati</taxon>
        <taxon>Pseudomonadota</taxon>
        <taxon>Alphaproteobacteria</taxon>
        <taxon>Sphingomonadales</taxon>
        <taxon>Sphingomonadaceae</taxon>
        <taxon>Sphingomonas</taxon>
    </lineage>
</organism>
<dbReference type="InterPro" id="IPR012347">
    <property type="entry name" value="Ferritin-like"/>
</dbReference>
<feature type="domain" description="DUF305" evidence="2">
    <location>
        <begin position="80"/>
        <end position="177"/>
    </location>
</feature>
<dbReference type="Proteomes" id="UP000218323">
    <property type="component" value="Unassembled WGS sequence"/>
</dbReference>
<gene>
    <name evidence="3" type="ORF">COA07_16235</name>
</gene>
<protein>
    <submittedName>
        <fullName evidence="3">DUF305 domain-containing protein</fullName>
    </submittedName>
</protein>
<dbReference type="AlphaFoldDB" id="A0A2A4I5S7"/>
<dbReference type="EMBL" id="NWVC01000012">
    <property type="protein sequence ID" value="PCG13143.1"/>
    <property type="molecule type" value="Genomic_DNA"/>
</dbReference>
<evidence type="ECO:0000256" key="1">
    <source>
        <dbReference type="SAM" id="MobiDB-lite"/>
    </source>
</evidence>
<dbReference type="Pfam" id="PF03713">
    <property type="entry name" value="DUF305"/>
    <property type="match status" value="1"/>
</dbReference>
<evidence type="ECO:0000259" key="2">
    <source>
        <dbReference type="Pfam" id="PF03713"/>
    </source>
</evidence>
<dbReference type="PANTHER" id="PTHR36933">
    <property type="entry name" value="SLL0788 PROTEIN"/>
    <property type="match status" value="1"/>
</dbReference>
<reference evidence="3 4" key="1">
    <citation type="submission" date="2017-09" db="EMBL/GenBank/DDBJ databases">
        <title>Sphingomonas adhaesiva DSM 7418, whole genome shotgun sequence.</title>
        <authorList>
            <person name="Feng G."/>
            <person name="Zhu H."/>
        </authorList>
    </citation>
    <scope>NUCLEOTIDE SEQUENCE [LARGE SCALE GENOMIC DNA]</scope>
    <source>
        <strain evidence="3 4">DSM 7418</strain>
    </source>
</reference>